<keyword evidence="3" id="KW-1185">Reference proteome</keyword>
<keyword evidence="1" id="KW-1133">Transmembrane helix</keyword>
<keyword evidence="1" id="KW-0812">Transmembrane</keyword>
<dbReference type="PANTHER" id="PTHR35395:SF1">
    <property type="entry name" value="DUF6536 DOMAIN-CONTAINING PROTEIN"/>
    <property type="match status" value="1"/>
</dbReference>
<reference evidence="2" key="1">
    <citation type="journal article" date="2020" name="Stud. Mycol.">
        <title>101 Dothideomycetes genomes: a test case for predicting lifestyles and emergence of pathogens.</title>
        <authorList>
            <person name="Haridas S."/>
            <person name="Albert R."/>
            <person name="Binder M."/>
            <person name="Bloem J."/>
            <person name="Labutti K."/>
            <person name="Salamov A."/>
            <person name="Andreopoulos B."/>
            <person name="Baker S."/>
            <person name="Barry K."/>
            <person name="Bills G."/>
            <person name="Bluhm B."/>
            <person name="Cannon C."/>
            <person name="Castanera R."/>
            <person name="Culley D."/>
            <person name="Daum C."/>
            <person name="Ezra D."/>
            <person name="Gonzalez J."/>
            <person name="Henrissat B."/>
            <person name="Kuo A."/>
            <person name="Liang C."/>
            <person name="Lipzen A."/>
            <person name="Lutzoni F."/>
            <person name="Magnuson J."/>
            <person name="Mondo S."/>
            <person name="Nolan M."/>
            <person name="Ohm R."/>
            <person name="Pangilinan J."/>
            <person name="Park H.-J."/>
            <person name="Ramirez L."/>
            <person name="Alfaro M."/>
            <person name="Sun H."/>
            <person name="Tritt A."/>
            <person name="Yoshinaga Y."/>
            <person name="Zwiers L.-H."/>
            <person name="Turgeon B."/>
            <person name="Goodwin S."/>
            <person name="Spatafora J."/>
            <person name="Crous P."/>
            <person name="Grigoriev I."/>
        </authorList>
    </citation>
    <scope>NUCLEOTIDE SEQUENCE</scope>
    <source>
        <strain evidence="2">CBS 473.64</strain>
    </source>
</reference>
<dbReference type="AlphaFoldDB" id="A0A6A6RR52"/>
<gene>
    <name evidence="2" type="ORF">P280DRAFT_530196</name>
</gene>
<dbReference type="OrthoDB" id="5429634at2759"/>
<name>A0A6A6RR52_9PLEO</name>
<feature type="transmembrane region" description="Helical" evidence="1">
    <location>
        <begin position="106"/>
        <end position="128"/>
    </location>
</feature>
<proteinExistence type="predicted"/>
<accession>A0A6A6RR52</accession>
<dbReference type="EMBL" id="MU006792">
    <property type="protein sequence ID" value="KAF2637830.1"/>
    <property type="molecule type" value="Genomic_DNA"/>
</dbReference>
<evidence type="ECO:0000313" key="3">
    <source>
        <dbReference type="Proteomes" id="UP000799753"/>
    </source>
</evidence>
<evidence type="ECO:0000313" key="2">
    <source>
        <dbReference type="EMBL" id="KAF2637830.1"/>
    </source>
</evidence>
<dbReference type="PANTHER" id="PTHR35395">
    <property type="entry name" value="DUF6536 DOMAIN-CONTAINING PROTEIN"/>
    <property type="match status" value="1"/>
</dbReference>
<dbReference type="Proteomes" id="UP000799753">
    <property type="component" value="Unassembled WGS sequence"/>
</dbReference>
<sequence length="240" mass="26818">MYLYRSDNNSYYGEGDFAWGTSSTDHLSFGSSNNSATATLYNGWLANLPQLLLSFGYFTINTLCTCMASAEEWNNMARKRKGLRVTDPQGDQRSTYFLQLPYRYSLPLIIISGSAHLLLSQAFFLVRIDSYDRQREIIADRSQSACGFSILSLYVLIGLVFCLLCAVGALSCRRLRMRMPVAASCTLAISAACHRSPSEVDVHLEKVQWGVIEHSLEGEVGHCSFSAQPVRKPEHGVTYR</sequence>
<feature type="transmembrane region" description="Helical" evidence="1">
    <location>
        <begin position="51"/>
        <end position="70"/>
    </location>
</feature>
<organism evidence="2 3">
    <name type="scientific">Massarina eburnea CBS 473.64</name>
    <dbReference type="NCBI Taxonomy" id="1395130"/>
    <lineage>
        <taxon>Eukaryota</taxon>
        <taxon>Fungi</taxon>
        <taxon>Dikarya</taxon>
        <taxon>Ascomycota</taxon>
        <taxon>Pezizomycotina</taxon>
        <taxon>Dothideomycetes</taxon>
        <taxon>Pleosporomycetidae</taxon>
        <taxon>Pleosporales</taxon>
        <taxon>Massarineae</taxon>
        <taxon>Massarinaceae</taxon>
        <taxon>Massarina</taxon>
    </lineage>
</organism>
<evidence type="ECO:0000256" key="1">
    <source>
        <dbReference type="SAM" id="Phobius"/>
    </source>
</evidence>
<keyword evidence="1" id="KW-0472">Membrane</keyword>
<protein>
    <submittedName>
        <fullName evidence="2">Uncharacterized protein</fullName>
    </submittedName>
</protein>
<feature type="transmembrane region" description="Helical" evidence="1">
    <location>
        <begin position="148"/>
        <end position="170"/>
    </location>
</feature>